<dbReference type="PANTHER" id="PTHR34192">
    <property type="entry name" value="PLASTOCYANIN MAJOR ISOFORM, CHLOROPLASTIC-RELATED"/>
    <property type="match status" value="1"/>
</dbReference>
<dbReference type="InterPro" id="IPR008972">
    <property type="entry name" value="Cupredoxin"/>
</dbReference>
<reference evidence="8 9" key="1">
    <citation type="submission" date="2022-06" db="EMBL/GenBank/DDBJ databases">
        <title>Halogeometricum sp. a new haloarchaeum isolate from saline soil.</title>
        <authorList>
            <person name="Strakova D."/>
            <person name="Galisteo C."/>
            <person name="Sanchez-Porro C."/>
            <person name="Ventosa A."/>
        </authorList>
    </citation>
    <scope>NUCLEOTIDE SEQUENCE [LARGE SCALE GENOMIC DNA]</scope>
    <source>
        <strain evidence="9">S3BR25-2</strain>
    </source>
</reference>
<keyword evidence="4" id="KW-0249">Electron transport</keyword>
<evidence type="ECO:0000313" key="8">
    <source>
        <dbReference type="EMBL" id="MDS0293162.1"/>
    </source>
</evidence>
<dbReference type="PROSITE" id="PS00196">
    <property type="entry name" value="COPPER_BLUE"/>
    <property type="match status" value="1"/>
</dbReference>
<dbReference type="Pfam" id="PF00127">
    <property type="entry name" value="Copper-bind"/>
    <property type="match status" value="1"/>
</dbReference>
<dbReference type="PROSITE" id="PS51318">
    <property type="entry name" value="TAT"/>
    <property type="match status" value="1"/>
</dbReference>
<protein>
    <submittedName>
        <fullName evidence="8">Plastocyanin/azurin family copper-binding protein</fullName>
    </submittedName>
</protein>
<evidence type="ECO:0000256" key="6">
    <source>
        <dbReference type="ARBA" id="ARBA00023136"/>
    </source>
</evidence>
<evidence type="ECO:0000256" key="4">
    <source>
        <dbReference type="ARBA" id="ARBA00022982"/>
    </source>
</evidence>
<dbReference type="PROSITE" id="PS51257">
    <property type="entry name" value="PROKAR_LIPOPROTEIN"/>
    <property type="match status" value="1"/>
</dbReference>
<evidence type="ECO:0000259" key="7">
    <source>
        <dbReference type="Pfam" id="PF00127"/>
    </source>
</evidence>
<evidence type="ECO:0000256" key="2">
    <source>
        <dbReference type="ARBA" id="ARBA00022448"/>
    </source>
</evidence>
<dbReference type="PANTHER" id="PTHR34192:SF10">
    <property type="entry name" value="PLASTOCYANIN MAJOR ISOFORM, CHLOROPLASTIC-RELATED"/>
    <property type="match status" value="1"/>
</dbReference>
<evidence type="ECO:0000313" key="9">
    <source>
        <dbReference type="Proteomes" id="UP001254813"/>
    </source>
</evidence>
<evidence type="ECO:0000256" key="5">
    <source>
        <dbReference type="ARBA" id="ARBA00023008"/>
    </source>
</evidence>
<sequence>MDEAERNRAADTLSRRRVLAGVGSVAAAGLAGCSSAAEGDYDVGMTAVAFTPPSVTVSVGEEVVWRNTSSRGHTVTAYENEIPDDAEFFASGGFESEQAAREAYNQNVGGLIDSGQNYSHTFEVPGEYRYLCIPHESQGMVGTVVVEEGGSETGAETGTES</sequence>
<dbReference type="InterPro" id="IPR028871">
    <property type="entry name" value="BlueCu_1_BS"/>
</dbReference>
<dbReference type="InterPro" id="IPR006311">
    <property type="entry name" value="TAT_signal"/>
</dbReference>
<evidence type="ECO:0000256" key="3">
    <source>
        <dbReference type="ARBA" id="ARBA00022723"/>
    </source>
</evidence>
<keyword evidence="6" id="KW-0472">Membrane</keyword>
<comment type="caution">
    <text evidence="8">The sequence shown here is derived from an EMBL/GenBank/DDBJ whole genome shotgun (WGS) entry which is preliminary data.</text>
</comment>
<gene>
    <name evidence="8" type="ORF">NDI79_03125</name>
</gene>
<keyword evidence="5" id="KW-0186">Copper</keyword>
<dbReference type="SUPFAM" id="SSF49503">
    <property type="entry name" value="Cupredoxins"/>
    <property type="match status" value="1"/>
</dbReference>
<organism evidence="8 9">
    <name type="scientific">Halogeometricum luteum</name>
    <dbReference type="NCBI Taxonomy" id="2950537"/>
    <lineage>
        <taxon>Archaea</taxon>
        <taxon>Methanobacteriati</taxon>
        <taxon>Methanobacteriota</taxon>
        <taxon>Stenosarchaea group</taxon>
        <taxon>Halobacteria</taxon>
        <taxon>Halobacteriales</taxon>
        <taxon>Haloferacaceae</taxon>
        <taxon>Halogeometricum</taxon>
    </lineage>
</organism>
<dbReference type="EMBL" id="JAMQOQ010000001">
    <property type="protein sequence ID" value="MDS0293162.1"/>
    <property type="molecule type" value="Genomic_DNA"/>
</dbReference>
<keyword evidence="2" id="KW-0813">Transport</keyword>
<dbReference type="Proteomes" id="UP001254813">
    <property type="component" value="Unassembled WGS sequence"/>
</dbReference>
<accession>A0ABU2FXA6</accession>
<comment type="subcellular location">
    <subcellularLocation>
        <location evidence="1">Membrane</location>
    </subcellularLocation>
</comment>
<evidence type="ECO:0000256" key="1">
    <source>
        <dbReference type="ARBA" id="ARBA00004370"/>
    </source>
</evidence>
<dbReference type="InterPro" id="IPR000923">
    <property type="entry name" value="BlueCu_1"/>
</dbReference>
<dbReference type="Gene3D" id="2.60.40.420">
    <property type="entry name" value="Cupredoxins - blue copper proteins"/>
    <property type="match status" value="1"/>
</dbReference>
<name>A0ABU2FXA6_9EURY</name>
<proteinExistence type="predicted"/>
<keyword evidence="9" id="KW-1185">Reference proteome</keyword>
<feature type="domain" description="Blue (type 1) copper" evidence="7">
    <location>
        <begin position="41"/>
        <end position="147"/>
    </location>
</feature>
<keyword evidence="3" id="KW-0479">Metal-binding</keyword>
<dbReference type="RefSeq" id="WP_310926987.1">
    <property type="nucleotide sequence ID" value="NZ_JAMQOQ010000001.1"/>
</dbReference>